<sequence length="813" mass="94393">MDFFNIADRDKLLLAEKIVTTLQELCPGWLPIRFTEAIQKYRTNTSIPQDTTNNLLKEALTSDLQEVNERLEQEQKSLLLCFDTFEIIEENPAIVVLSETSTFPDTYQCEHIKVLMAGRNALDWEHPNWKGREEEVQIVPLHPFSREETAAFIDGYLTDPAVDQMDREQLLALYQRTEGRPILIGLIVDALNNHLLTIDDLVKIPVHEFEGRLVSQINSLAKPMNWIVLFMAHVYHRFNLALLQHILSQANELPIGPLLNADELASQLAQLSFIRRAANSDDFVLHDEMRRLITIYCWEPLDPDHRFRKELSRSVMNYYVRETEREVHGPTRQIYIIGILYHRLFLDVDDGLRYYQQYFRQALHLQQISFARLLLLEVHKFQQILSNHQRQQLLLGEAQLLQREERPAEALTLLTELKSGTESIDKGSVYWLRLLQEQGKCYLKLSNFVEAAACFMQLLERESIRHDQVWSIDILAHLGYAYLQMGEFEHALCYFEEGIALSKRQSKKSLGELHYADLLIGISEVYRQQGKREEALRRVKIAHMMHRQAFLEGQSGEIKIGNSLIQLGNVYLDGSDISRADQCFREAYDIYLRANYQEGVATAYNCLGVAQMAVGQLDLASQWFEKAKIASIELNREQYIISLNSLGHIQKQQDNKDEAIMLFEKAITLSAEAHKSYQQAESFINLAEISIRMRQTERAEHALQEARIIATKGNYLRLLGKIEELEGIYHFVMNDYTIAFQHFSEYCHYMAQYNQQEYHAAVREITDRLLGLPGNQITTLSQQLIANWHSYGLEKDYPEFIHACNEILDMEDR</sequence>
<dbReference type="AlphaFoldDB" id="A0A8J3IJ91"/>
<dbReference type="PROSITE" id="PS50005">
    <property type="entry name" value="TPR"/>
    <property type="match status" value="2"/>
</dbReference>
<gene>
    <name evidence="4" type="ORF">KSF_066020</name>
</gene>
<dbReference type="RefSeq" id="WP_220207174.1">
    <property type="nucleotide sequence ID" value="NZ_BNJK01000001.1"/>
</dbReference>
<feature type="repeat" description="TPR" evidence="3">
    <location>
        <begin position="640"/>
        <end position="673"/>
    </location>
</feature>
<keyword evidence="5" id="KW-1185">Reference proteome</keyword>
<comment type="caution">
    <text evidence="4">The sequence shown here is derived from an EMBL/GenBank/DDBJ whole genome shotgun (WGS) entry which is preliminary data.</text>
</comment>
<evidence type="ECO:0000313" key="5">
    <source>
        <dbReference type="Proteomes" id="UP000597444"/>
    </source>
</evidence>
<dbReference type="Pfam" id="PF13424">
    <property type="entry name" value="TPR_12"/>
    <property type="match status" value="1"/>
</dbReference>
<dbReference type="SMART" id="SM00028">
    <property type="entry name" value="TPR"/>
    <property type="match status" value="7"/>
</dbReference>
<evidence type="ECO:0000256" key="3">
    <source>
        <dbReference type="PROSITE-ProRule" id="PRU00339"/>
    </source>
</evidence>
<accession>A0A8J3IJ91</accession>
<dbReference type="SUPFAM" id="SSF48452">
    <property type="entry name" value="TPR-like"/>
    <property type="match status" value="2"/>
</dbReference>
<keyword evidence="1" id="KW-0677">Repeat</keyword>
<dbReference type="Proteomes" id="UP000597444">
    <property type="component" value="Unassembled WGS sequence"/>
</dbReference>
<dbReference type="PANTHER" id="PTHR45641">
    <property type="entry name" value="TETRATRICOPEPTIDE REPEAT PROTEIN (AFU_ORTHOLOGUE AFUA_6G03870)"/>
    <property type="match status" value="1"/>
</dbReference>
<evidence type="ECO:0000256" key="1">
    <source>
        <dbReference type="ARBA" id="ARBA00022737"/>
    </source>
</evidence>
<name>A0A8J3IJ91_9CHLR</name>
<reference evidence="4" key="1">
    <citation type="submission" date="2020-10" db="EMBL/GenBank/DDBJ databases">
        <title>Taxonomic study of unclassified bacteria belonging to the class Ktedonobacteria.</title>
        <authorList>
            <person name="Yabe S."/>
            <person name="Wang C.M."/>
            <person name="Zheng Y."/>
            <person name="Sakai Y."/>
            <person name="Cavaletti L."/>
            <person name="Monciardini P."/>
            <person name="Donadio S."/>
        </authorList>
    </citation>
    <scope>NUCLEOTIDE SEQUENCE</scope>
    <source>
        <strain evidence="4">ID150040</strain>
    </source>
</reference>
<dbReference type="Gene3D" id="1.25.40.10">
    <property type="entry name" value="Tetratricopeptide repeat domain"/>
    <property type="match status" value="3"/>
</dbReference>
<dbReference type="InterPro" id="IPR019734">
    <property type="entry name" value="TPR_rpt"/>
</dbReference>
<protein>
    <recommendedName>
        <fullName evidence="6">MalT-like TPR region domain-containing protein</fullName>
    </recommendedName>
</protein>
<dbReference type="InterPro" id="IPR011990">
    <property type="entry name" value="TPR-like_helical_dom_sf"/>
</dbReference>
<evidence type="ECO:0008006" key="6">
    <source>
        <dbReference type="Google" id="ProtNLM"/>
    </source>
</evidence>
<evidence type="ECO:0000256" key="2">
    <source>
        <dbReference type="ARBA" id="ARBA00022803"/>
    </source>
</evidence>
<feature type="repeat" description="TPR" evidence="3">
    <location>
        <begin position="472"/>
        <end position="505"/>
    </location>
</feature>
<dbReference type="PANTHER" id="PTHR45641:SF19">
    <property type="entry name" value="NEPHROCYSTIN-3"/>
    <property type="match status" value="1"/>
</dbReference>
<proteinExistence type="predicted"/>
<keyword evidence="2 3" id="KW-0802">TPR repeat</keyword>
<organism evidence="4 5">
    <name type="scientific">Reticulibacter mediterranei</name>
    <dbReference type="NCBI Taxonomy" id="2778369"/>
    <lineage>
        <taxon>Bacteria</taxon>
        <taxon>Bacillati</taxon>
        <taxon>Chloroflexota</taxon>
        <taxon>Ktedonobacteria</taxon>
        <taxon>Ktedonobacterales</taxon>
        <taxon>Reticulibacteraceae</taxon>
        <taxon>Reticulibacter</taxon>
    </lineage>
</organism>
<dbReference type="EMBL" id="BNJK01000001">
    <property type="protein sequence ID" value="GHO96554.1"/>
    <property type="molecule type" value="Genomic_DNA"/>
</dbReference>
<evidence type="ECO:0000313" key="4">
    <source>
        <dbReference type="EMBL" id="GHO96554.1"/>
    </source>
</evidence>
<dbReference type="Pfam" id="PF13181">
    <property type="entry name" value="TPR_8"/>
    <property type="match status" value="1"/>
</dbReference>